<proteinExistence type="predicted"/>
<name>A0A4P8JD25_9VIRU</name>
<evidence type="ECO:0000256" key="1">
    <source>
        <dbReference type="ARBA" id="ARBA00004328"/>
    </source>
</evidence>
<feature type="compositionally biased region" description="Low complexity" evidence="4">
    <location>
        <begin position="9"/>
        <end position="23"/>
    </location>
</feature>
<evidence type="ECO:0000313" key="6">
    <source>
        <dbReference type="EMBL" id="QCP68857.1"/>
    </source>
</evidence>
<organism evidence="6">
    <name type="scientific">Ruddy turnstone astrovirus</name>
    <dbReference type="NCBI Taxonomy" id="2565393"/>
    <lineage>
        <taxon>Viruses</taxon>
        <taxon>Riboviria</taxon>
        <taxon>Orthornavirae</taxon>
        <taxon>Pisuviricota</taxon>
        <taxon>Stelpaviricetes</taxon>
        <taxon>Stellavirales</taxon>
        <taxon>Astroviridae</taxon>
    </lineage>
</organism>
<feature type="compositionally biased region" description="Polar residues" evidence="4">
    <location>
        <begin position="387"/>
        <end position="407"/>
    </location>
</feature>
<feature type="compositionally biased region" description="Basic residues" evidence="4">
    <location>
        <begin position="24"/>
        <end position="41"/>
    </location>
</feature>
<dbReference type="Gene3D" id="2.60.120.20">
    <property type="match status" value="1"/>
</dbReference>
<keyword evidence="3" id="KW-0946">Virion</keyword>
<evidence type="ECO:0000256" key="2">
    <source>
        <dbReference type="ARBA" id="ARBA00022561"/>
    </source>
</evidence>
<protein>
    <submittedName>
        <fullName evidence="6">ORF2</fullName>
    </submittedName>
</protein>
<keyword evidence="2" id="KW-0167">Capsid protein</keyword>
<evidence type="ECO:0000256" key="4">
    <source>
        <dbReference type="SAM" id="MobiDB-lite"/>
    </source>
</evidence>
<dbReference type="EMBL" id="MK189093">
    <property type="protein sequence ID" value="QCP68857.1"/>
    <property type="molecule type" value="Genomic_RNA"/>
</dbReference>
<dbReference type="InterPro" id="IPR004337">
    <property type="entry name" value="Astro_capsid_N"/>
</dbReference>
<feature type="region of interest" description="Disordered" evidence="4">
    <location>
        <begin position="387"/>
        <end position="420"/>
    </location>
</feature>
<accession>A0A4P8JD25</accession>
<comment type="subcellular location">
    <subcellularLocation>
        <location evidence="1">Virion</location>
    </subcellularLocation>
</comment>
<feature type="domain" description="Astrovirus capsid protein inner core" evidence="5">
    <location>
        <begin position="29"/>
        <end position="249"/>
    </location>
</feature>
<evidence type="ECO:0000256" key="3">
    <source>
        <dbReference type="ARBA" id="ARBA00022844"/>
    </source>
</evidence>
<dbReference type="InterPro" id="IPR029053">
    <property type="entry name" value="Viral_coat"/>
</dbReference>
<dbReference type="GO" id="GO:0019028">
    <property type="term" value="C:viral capsid"/>
    <property type="evidence" value="ECO:0007669"/>
    <property type="project" value="UniProtKB-KW"/>
</dbReference>
<sequence>MGRTKSEMAPPAKAPAQKALVKPKTGKKPKHKQAKQPRKAKPVTQEIKQVEKQVKMLKRKTNGPKVNDAFKTTVTLGTIVGQADNVLSLQLRTSLNPLAMKPDGNTSTPLSARAAMYSLWRVCSLTIKATNLTGNANLVGSILLSSLSQNGVEAVAENQDSLKAKLHRETPIGRGFLWKIPARYLSGPREGWWLVDVGGSPLDGYGPAIQHHLNYATRNLLGASGQTTPAYTGPLWLLEATIVYQFSNFEPKPNLATMPQQQITNEAVTIGTENGALIATVNQAGALHMLLAQEAQTTGVGQTIWSIAASTTDAIASVVGPPWGWLLKGGFFFIRRLFSSNATKYLIYPSLPAAQADQRIYGAATRSNAELVYPVAHLAMVYNPNPQTGQTTQVSSAPSPPATQTLPTGDFPSPATPTKPLGEDVWSSGKLVFLGQPKVSKIELESAVQLGRKNGSSGAVLRRRYTALEYQTTLLVYRLNDPGKGVTATAQTIKRLAETRGAGAPFYDISSAFYLPPGYSTAEGMIYGTSVGLAGQDDSSTLPKEKRYMFFYTREFNKALVICWDPSSDVAFDPSSERTMPVWVNVHSDGADWGNWRLRNFLEEQDDSDCESLADSFMRLNDVAEDEPDVRLSRVDEEREELLRRLRMLEYMRDSH</sequence>
<dbReference type="Pfam" id="PF03115">
    <property type="entry name" value="Astro_capsid_N"/>
    <property type="match status" value="1"/>
</dbReference>
<reference evidence="6" key="1">
    <citation type="journal article" date="2019" name="Sci. Rep.">
        <title>Discovery of novel astrovirus and calicivirus identified in ruddy turnstones in Brazil.</title>
        <authorList>
            <person name="de Souza W.M."/>
            <person name="Fumagalli M.J."/>
            <person name="de Araujo J."/>
            <person name="Ometto T."/>
            <person name="Modha S."/>
            <person name="Thomazelli L.M."/>
            <person name="Durigon E.L."/>
            <person name="Murcia P.R."/>
            <person name="Figueiredo L.T."/>
        </authorList>
    </citation>
    <scope>NUCLEOTIDE SEQUENCE</scope>
    <source>
        <strain evidence="6">Prototype-RtAstV</strain>
    </source>
</reference>
<feature type="region of interest" description="Disordered" evidence="4">
    <location>
        <begin position="1"/>
        <end position="45"/>
    </location>
</feature>
<evidence type="ECO:0000259" key="5">
    <source>
        <dbReference type="Pfam" id="PF03115"/>
    </source>
</evidence>